<dbReference type="InterPro" id="IPR027417">
    <property type="entry name" value="P-loop_NTPase"/>
</dbReference>
<dbReference type="InterPro" id="IPR001763">
    <property type="entry name" value="Rhodanese-like_dom"/>
</dbReference>
<dbReference type="EMBL" id="JACHKY010000001">
    <property type="protein sequence ID" value="MBB4796334.1"/>
    <property type="molecule type" value="Genomic_DNA"/>
</dbReference>
<evidence type="ECO:0000313" key="3">
    <source>
        <dbReference type="EMBL" id="MBB4796334.1"/>
    </source>
</evidence>
<dbReference type="GO" id="GO:0043828">
    <property type="term" value="F:tRNA 2-selenouridine synthase activity"/>
    <property type="evidence" value="ECO:0007669"/>
    <property type="project" value="InterPro"/>
</dbReference>
<keyword evidence="4" id="KW-1185">Reference proteome</keyword>
<dbReference type="Pfam" id="PF00581">
    <property type="entry name" value="Rhodanese"/>
    <property type="match status" value="1"/>
</dbReference>
<evidence type="ECO:0000259" key="2">
    <source>
        <dbReference type="PROSITE" id="PS50206"/>
    </source>
</evidence>
<dbReference type="PROSITE" id="PS50206">
    <property type="entry name" value="RHODANESE_3"/>
    <property type="match status" value="1"/>
</dbReference>
<dbReference type="AlphaFoldDB" id="A0A7W7IL37"/>
<dbReference type="PANTHER" id="PTHR30401:SF0">
    <property type="entry name" value="TRNA 2-SELENOURIDINE SYNTHASE"/>
    <property type="match status" value="1"/>
</dbReference>
<dbReference type="Gene3D" id="3.40.250.10">
    <property type="entry name" value="Rhodanese-like domain"/>
    <property type="match status" value="1"/>
</dbReference>
<dbReference type="GO" id="GO:0002098">
    <property type="term" value="P:tRNA wobble uridine modification"/>
    <property type="evidence" value="ECO:0007669"/>
    <property type="project" value="InterPro"/>
</dbReference>
<dbReference type="NCBIfam" id="NF008750">
    <property type="entry name" value="PRK11784.1-2"/>
    <property type="match status" value="1"/>
</dbReference>
<dbReference type="SUPFAM" id="SSF52540">
    <property type="entry name" value="P-loop containing nucleoside triphosphate hydrolases"/>
    <property type="match status" value="1"/>
</dbReference>
<evidence type="ECO:0000313" key="4">
    <source>
        <dbReference type="Proteomes" id="UP000539957"/>
    </source>
</evidence>
<dbReference type="Proteomes" id="UP000539957">
    <property type="component" value="Unassembled WGS sequence"/>
</dbReference>
<comment type="caution">
    <text evidence="3">The sequence shown here is derived from an EMBL/GenBank/DDBJ whole genome shotgun (WGS) entry which is preliminary data.</text>
</comment>
<dbReference type="EC" id="2.9.1.-" evidence="3"/>
<evidence type="ECO:0000256" key="1">
    <source>
        <dbReference type="ARBA" id="ARBA00023266"/>
    </source>
</evidence>
<keyword evidence="1" id="KW-0711">Selenium</keyword>
<name>A0A7W7IL37_9CAUL</name>
<proteinExistence type="predicted"/>
<dbReference type="SUPFAM" id="SSF52821">
    <property type="entry name" value="Rhodanese/Cell cycle control phosphatase"/>
    <property type="match status" value="1"/>
</dbReference>
<dbReference type="InterPro" id="IPR058840">
    <property type="entry name" value="AAA_SelU"/>
</dbReference>
<dbReference type="GO" id="GO:0004792">
    <property type="term" value="F:thiosulfate-cyanide sulfurtransferase activity"/>
    <property type="evidence" value="ECO:0007669"/>
    <property type="project" value="InterPro"/>
</dbReference>
<feature type="domain" description="Rhodanese" evidence="2">
    <location>
        <begin position="19"/>
        <end position="131"/>
    </location>
</feature>
<dbReference type="RefSeq" id="WP_184265601.1">
    <property type="nucleotide sequence ID" value="NZ_JACHKY010000001.1"/>
</dbReference>
<dbReference type="SMART" id="SM00450">
    <property type="entry name" value="RHOD"/>
    <property type="match status" value="1"/>
</dbReference>
<reference evidence="3 4" key="1">
    <citation type="submission" date="2020-08" db="EMBL/GenBank/DDBJ databases">
        <title>Functional genomics of gut bacteria from endangered species of beetles.</title>
        <authorList>
            <person name="Carlos-Shanley C."/>
        </authorList>
    </citation>
    <scope>NUCLEOTIDE SEQUENCE [LARGE SCALE GENOMIC DNA]</scope>
    <source>
        <strain evidence="3 4">S00123</strain>
    </source>
</reference>
<dbReference type="InterPro" id="IPR017582">
    <property type="entry name" value="SelU"/>
</dbReference>
<gene>
    <name evidence="3" type="ORF">HNP32_000048</name>
</gene>
<protein>
    <submittedName>
        <fullName evidence="3">tRNA 2-selenouridine synthase</fullName>
        <ecNumber evidence="3">2.9.1.-</ecNumber>
    </submittedName>
</protein>
<dbReference type="InterPro" id="IPR036873">
    <property type="entry name" value="Rhodanese-like_dom_sf"/>
</dbReference>
<dbReference type="PROSITE" id="PS00380">
    <property type="entry name" value="RHODANESE_1"/>
    <property type="match status" value="1"/>
</dbReference>
<dbReference type="NCBIfam" id="NF008752">
    <property type="entry name" value="PRK11784.1-4"/>
    <property type="match status" value="1"/>
</dbReference>
<accession>A0A7W7IL37</accession>
<dbReference type="PANTHER" id="PTHR30401">
    <property type="entry name" value="TRNA 2-SELENOURIDINE SYNTHASE"/>
    <property type="match status" value="1"/>
</dbReference>
<keyword evidence="3" id="KW-0808">Transferase</keyword>
<sequence length="351" mass="38244">MIRKSADVSLAALARYDALIDVRSPGEFAEDHLPGAINLPVLDDAQRAEVGTIYVQRSKFLARRLGASLVARNIAAHLEGGLADRDSSFQPLVYCWRGGQRSTAMATIMEQVGWPITQLQGGYQVWRRHVVSRLYEPAEPGLKLLLLDGLTGSGKTAVLSRLATRGVQSLDLEALAAHRGSLFGSTGVPQPSQKLFETRLVEALDRLDPGRPIVVEAESSKIGRLTLPPMIWSAMKAAPRIHLTAPLAARVRLVLHDYAAFELDADARDDALRRLPSHHSREAIATWRKLSQDGDIAGLATALMLHHYDPAYRRASREHVRDIGQIDLTDCGPSELDRAADAVAALAGRAS</sequence>
<dbReference type="NCBIfam" id="TIGR03167">
    <property type="entry name" value="tRNA_sel_U_synt"/>
    <property type="match status" value="1"/>
</dbReference>
<dbReference type="InterPro" id="IPR001307">
    <property type="entry name" value="Thiosulphate_STrfase_CS"/>
</dbReference>
<dbReference type="Pfam" id="PF26341">
    <property type="entry name" value="AAA_SelU"/>
    <property type="match status" value="1"/>
</dbReference>
<organism evidence="3 4">
    <name type="scientific">Brevundimonas bullata</name>
    <dbReference type="NCBI Taxonomy" id="13160"/>
    <lineage>
        <taxon>Bacteria</taxon>
        <taxon>Pseudomonadati</taxon>
        <taxon>Pseudomonadota</taxon>
        <taxon>Alphaproteobacteria</taxon>
        <taxon>Caulobacterales</taxon>
        <taxon>Caulobacteraceae</taxon>
        <taxon>Brevundimonas</taxon>
    </lineage>
</organism>